<evidence type="ECO:0000313" key="2">
    <source>
        <dbReference type="EMBL" id="KAF4669250.1"/>
    </source>
</evidence>
<reference evidence="2 3" key="1">
    <citation type="submission" date="2020-04" db="EMBL/GenBank/DDBJ databases">
        <title>Perkinsus chesapeaki whole genome sequence.</title>
        <authorList>
            <person name="Bogema D.R."/>
        </authorList>
    </citation>
    <scope>NUCLEOTIDE SEQUENCE [LARGE SCALE GENOMIC DNA]</scope>
    <source>
        <strain evidence="2">ATCC PRA-425</strain>
    </source>
</reference>
<gene>
    <name evidence="2" type="ORF">FOL47_002639</name>
</gene>
<comment type="caution">
    <text evidence="2">The sequence shown here is derived from an EMBL/GenBank/DDBJ whole genome shotgun (WGS) entry which is preliminary data.</text>
</comment>
<evidence type="ECO:0000313" key="3">
    <source>
        <dbReference type="Proteomes" id="UP000591131"/>
    </source>
</evidence>
<protein>
    <submittedName>
        <fullName evidence="2">Uncharacterized protein</fullName>
    </submittedName>
</protein>
<dbReference type="Proteomes" id="UP000591131">
    <property type="component" value="Unassembled WGS sequence"/>
</dbReference>
<feature type="region of interest" description="Disordered" evidence="1">
    <location>
        <begin position="120"/>
        <end position="147"/>
    </location>
</feature>
<proteinExistence type="predicted"/>
<dbReference type="OrthoDB" id="446921at2759"/>
<dbReference type="AlphaFoldDB" id="A0A7J6MDN1"/>
<name>A0A7J6MDN1_PERCH</name>
<keyword evidence="3" id="KW-1185">Reference proteome</keyword>
<organism evidence="2 3">
    <name type="scientific">Perkinsus chesapeaki</name>
    <name type="common">Clam parasite</name>
    <name type="synonym">Perkinsus andrewsi</name>
    <dbReference type="NCBI Taxonomy" id="330153"/>
    <lineage>
        <taxon>Eukaryota</taxon>
        <taxon>Sar</taxon>
        <taxon>Alveolata</taxon>
        <taxon>Perkinsozoa</taxon>
        <taxon>Perkinsea</taxon>
        <taxon>Perkinsida</taxon>
        <taxon>Perkinsidae</taxon>
        <taxon>Perkinsus</taxon>
    </lineage>
</organism>
<evidence type="ECO:0000256" key="1">
    <source>
        <dbReference type="SAM" id="MobiDB-lite"/>
    </source>
</evidence>
<dbReference type="EMBL" id="JAAPAO010000174">
    <property type="protein sequence ID" value="KAF4669250.1"/>
    <property type="molecule type" value="Genomic_DNA"/>
</dbReference>
<accession>A0A7J6MDN1</accession>
<sequence>MESPPELNLIIFESISLPRSVLEDDAIDDFIPEPNIMLDDMGSSNYVQDAFSFRGTAAAADPLFEAWDWTPSTVSSSSSSSQPLLDFSPEPNSMPTLLLNEPQELCSSIIDNGTLWEPCKEVSSSRSPQRSRKSRHRGNVPQLGEAGRAQLKSAISASIRGNTRRKAICREIGVLKSATIRELIQMANAIGLGYVVDELVTDFERLKEQKRILRPLKQATRKRVTKRNQDV</sequence>
<feature type="compositionally biased region" description="Basic residues" evidence="1">
    <location>
        <begin position="129"/>
        <end position="138"/>
    </location>
</feature>